<name>M4BAY6_HYAAE</name>
<evidence type="ECO:0000313" key="2">
    <source>
        <dbReference type="Proteomes" id="UP000011713"/>
    </source>
</evidence>
<dbReference type="AlphaFoldDB" id="M4BAY6"/>
<dbReference type="InParanoid" id="M4BAY6"/>
<organism evidence="1 2">
    <name type="scientific">Hyaloperonospora arabidopsidis (strain Emoy2)</name>
    <name type="common">Downy mildew agent</name>
    <name type="synonym">Peronospora arabidopsidis</name>
    <dbReference type="NCBI Taxonomy" id="559515"/>
    <lineage>
        <taxon>Eukaryota</taxon>
        <taxon>Sar</taxon>
        <taxon>Stramenopiles</taxon>
        <taxon>Oomycota</taxon>
        <taxon>Peronosporomycetes</taxon>
        <taxon>Peronosporales</taxon>
        <taxon>Peronosporaceae</taxon>
        <taxon>Hyaloperonospora</taxon>
    </lineage>
</organism>
<proteinExistence type="predicted"/>
<reference evidence="2" key="1">
    <citation type="journal article" date="2010" name="Science">
        <title>Signatures of adaptation to obligate biotrophy in the Hyaloperonospora arabidopsidis genome.</title>
        <authorList>
            <person name="Baxter L."/>
            <person name="Tripathy S."/>
            <person name="Ishaque N."/>
            <person name="Boot N."/>
            <person name="Cabral A."/>
            <person name="Kemen E."/>
            <person name="Thines M."/>
            <person name="Ah-Fong A."/>
            <person name="Anderson R."/>
            <person name="Badejoko W."/>
            <person name="Bittner-Eddy P."/>
            <person name="Boore J.L."/>
            <person name="Chibucos M.C."/>
            <person name="Coates M."/>
            <person name="Dehal P."/>
            <person name="Delehaunty K."/>
            <person name="Dong S."/>
            <person name="Downton P."/>
            <person name="Dumas B."/>
            <person name="Fabro G."/>
            <person name="Fronick C."/>
            <person name="Fuerstenberg S.I."/>
            <person name="Fulton L."/>
            <person name="Gaulin E."/>
            <person name="Govers F."/>
            <person name="Hughes L."/>
            <person name="Humphray S."/>
            <person name="Jiang R.H."/>
            <person name="Judelson H."/>
            <person name="Kamoun S."/>
            <person name="Kyung K."/>
            <person name="Meijer H."/>
            <person name="Minx P."/>
            <person name="Morris P."/>
            <person name="Nelson J."/>
            <person name="Phuntumart V."/>
            <person name="Qutob D."/>
            <person name="Rehmany A."/>
            <person name="Rougon-Cardoso A."/>
            <person name="Ryden P."/>
            <person name="Torto-Alalibo T."/>
            <person name="Studholme D."/>
            <person name="Wang Y."/>
            <person name="Win J."/>
            <person name="Wood J."/>
            <person name="Clifton S.W."/>
            <person name="Rogers J."/>
            <person name="Van den Ackerveken G."/>
            <person name="Jones J.D."/>
            <person name="McDowell J.M."/>
            <person name="Beynon J."/>
            <person name="Tyler B.M."/>
        </authorList>
    </citation>
    <scope>NUCLEOTIDE SEQUENCE [LARGE SCALE GENOMIC DNA]</scope>
    <source>
        <strain evidence="2">Emoy2</strain>
    </source>
</reference>
<sequence>MITFWATATTNWLERYSIPPAETLNTLILIRFGRKYQQSCVARRFEFLIESKRLGKL</sequence>
<dbReference type="VEuPathDB" id="FungiDB:HpaG803447"/>
<keyword evidence="2" id="KW-1185">Reference proteome</keyword>
<evidence type="ECO:0000313" key="1">
    <source>
        <dbReference type="EnsemblProtists" id="HpaP803447"/>
    </source>
</evidence>
<protein>
    <submittedName>
        <fullName evidence="1">Uncharacterized protein</fullName>
    </submittedName>
</protein>
<dbReference type="HOGENOM" id="CLU_3000507_0_0_1"/>
<reference evidence="1" key="2">
    <citation type="submission" date="2015-06" db="UniProtKB">
        <authorList>
            <consortium name="EnsemblProtists"/>
        </authorList>
    </citation>
    <scope>IDENTIFICATION</scope>
    <source>
        <strain evidence="1">Emoy2</strain>
    </source>
</reference>
<accession>M4BAY6</accession>
<dbReference type="EMBL" id="JH598083">
    <property type="status" value="NOT_ANNOTATED_CDS"/>
    <property type="molecule type" value="Genomic_DNA"/>
</dbReference>
<dbReference type="EnsemblProtists" id="HpaT803447">
    <property type="protein sequence ID" value="HpaP803447"/>
    <property type="gene ID" value="HpaG803447"/>
</dbReference>
<dbReference type="Proteomes" id="UP000011713">
    <property type="component" value="Unassembled WGS sequence"/>
</dbReference>